<feature type="signal peptide" evidence="1">
    <location>
        <begin position="1"/>
        <end position="21"/>
    </location>
</feature>
<evidence type="ECO:0000313" key="2">
    <source>
        <dbReference type="EMBL" id="JAP82236.1"/>
    </source>
</evidence>
<proteinExistence type="predicted"/>
<evidence type="ECO:0000256" key="1">
    <source>
        <dbReference type="SAM" id="SignalP"/>
    </source>
</evidence>
<protein>
    <submittedName>
        <fullName evidence="2">Lipocalin</fullName>
    </submittedName>
</protein>
<organism evidence="2">
    <name type="scientific">Rhipicephalus appendiculatus</name>
    <name type="common">Brown ear tick</name>
    <dbReference type="NCBI Taxonomy" id="34631"/>
    <lineage>
        <taxon>Eukaryota</taxon>
        <taxon>Metazoa</taxon>
        <taxon>Ecdysozoa</taxon>
        <taxon>Arthropoda</taxon>
        <taxon>Chelicerata</taxon>
        <taxon>Arachnida</taxon>
        <taxon>Acari</taxon>
        <taxon>Parasitiformes</taxon>
        <taxon>Ixodida</taxon>
        <taxon>Ixodoidea</taxon>
        <taxon>Ixodidae</taxon>
        <taxon>Rhipicephalinae</taxon>
        <taxon>Rhipicephalus</taxon>
        <taxon>Rhipicephalus</taxon>
    </lineage>
</organism>
<feature type="chain" id="PRO_5007286219" evidence="1">
    <location>
        <begin position="22"/>
        <end position="189"/>
    </location>
</feature>
<reference evidence="2" key="1">
    <citation type="journal article" date="2016" name="Ticks Tick Borne Dis.">
        <title>De novo assembly and annotation of the salivary gland transcriptome of Rhipicephalus appendiculatus male and female ticks during blood feeding.</title>
        <authorList>
            <person name="de Castro M.H."/>
            <person name="de Klerk D."/>
            <person name="Pienaar R."/>
            <person name="Latif A.A."/>
            <person name="Rees D.J."/>
            <person name="Mans B.J."/>
        </authorList>
    </citation>
    <scope>NUCLEOTIDE SEQUENCE</scope>
    <source>
        <tissue evidence="2">Salivary glands</tissue>
    </source>
</reference>
<dbReference type="EMBL" id="GEDV01006321">
    <property type="protein sequence ID" value="JAP82236.1"/>
    <property type="molecule type" value="Transcribed_RNA"/>
</dbReference>
<dbReference type="AlphaFoldDB" id="A0A131YVP8"/>
<accession>A0A131YVP8</accession>
<sequence length="189" mass="22169">MILPVTVTFVFGAVFVAYTSANEDYEEHAVPEEESYPINQFLNKTEDIWILNTTQEGVQSCRKDKNWYMTPNATYFYRSYEENGKKIVNKSLVGYFGNYDPEKDNSYNLIDISYESNHYKELLAYSSDDGKCGVFKVFDLKTDKIWREVRIVGRPKESTTLYKNCTDDFEEYVKVLRENWTSPYAESCQ</sequence>
<name>A0A131YVP8_RHIAP</name>
<keyword evidence="1" id="KW-0732">Signal</keyword>